<feature type="region of interest" description="Disordered" evidence="1">
    <location>
        <begin position="1"/>
        <end position="28"/>
    </location>
</feature>
<protein>
    <submittedName>
        <fullName evidence="2">Uncharacterized protein</fullName>
    </submittedName>
</protein>
<sequence length="126" mass="13473">MSLAVGSAISPRRLPGLPSPGFVAEPSHPDLASLRLGRLGTTQAAAGGGAREAAEMVAMEDRRAERRWQWQTEAAETGQTEGENGDCGVFLMGIHMEEGVGHERPNPESSFLFRMQTKAGNVIPTE</sequence>
<organism evidence="2 3">
    <name type="scientific">Punica granatum</name>
    <name type="common">Pomegranate</name>
    <dbReference type="NCBI Taxonomy" id="22663"/>
    <lineage>
        <taxon>Eukaryota</taxon>
        <taxon>Viridiplantae</taxon>
        <taxon>Streptophyta</taxon>
        <taxon>Embryophyta</taxon>
        <taxon>Tracheophyta</taxon>
        <taxon>Spermatophyta</taxon>
        <taxon>Magnoliopsida</taxon>
        <taxon>eudicotyledons</taxon>
        <taxon>Gunneridae</taxon>
        <taxon>Pentapetalae</taxon>
        <taxon>rosids</taxon>
        <taxon>malvids</taxon>
        <taxon>Myrtales</taxon>
        <taxon>Lythraceae</taxon>
        <taxon>Punica</taxon>
    </lineage>
</organism>
<proteinExistence type="predicted"/>
<dbReference type="AlphaFoldDB" id="A0A218W5D5"/>
<gene>
    <name evidence="2" type="ORF">CDL15_Pgr017543</name>
</gene>
<name>A0A218W5D5_PUNGR</name>
<dbReference type="EMBL" id="MTKT01005369">
    <property type="protein sequence ID" value="OWM67975.1"/>
    <property type="molecule type" value="Genomic_DNA"/>
</dbReference>
<evidence type="ECO:0000256" key="1">
    <source>
        <dbReference type="SAM" id="MobiDB-lite"/>
    </source>
</evidence>
<evidence type="ECO:0000313" key="3">
    <source>
        <dbReference type="Proteomes" id="UP000197138"/>
    </source>
</evidence>
<reference evidence="3" key="1">
    <citation type="journal article" date="2017" name="Plant J.">
        <title>The pomegranate (Punica granatum L.) genome and the genomics of punicalagin biosynthesis.</title>
        <authorList>
            <person name="Qin G."/>
            <person name="Xu C."/>
            <person name="Ming R."/>
            <person name="Tang H."/>
            <person name="Guyot R."/>
            <person name="Kramer E.M."/>
            <person name="Hu Y."/>
            <person name="Yi X."/>
            <person name="Qi Y."/>
            <person name="Xu X."/>
            <person name="Gao Z."/>
            <person name="Pan H."/>
            <person name="Jian J."/>
            <person name="Tian Y."/>
            <person name="Yue Z."/>
            <person name="Xu Y."/>
        </authorList>
    </citation>
    <scope>NUCLEOTIDE SEQUENCE [LARGE SCALE GENOMIC DNA]</scope>
    <source>
        <strain evidence="3">cv. Dabenzi</strain>
    </source>
</reference>
<feature type="region of interest" description="Disordered" evidence="1">
    <location>
        <begin position="99"/>
        <end position="126"/>
    </location>
</feature>
<dbReference type="Proteomes" id="UP000197138">
    <property type="component" value="Unassembled WGS sequence"/>
</dbReference>
<comment type="caution">
    <text evidence="2">The sequence shown here is derived from an EMBL/GenBank/DDBJ whole genome shotgun (WGS) entry which is preliminary data.</text>
</comment>
<evidence type="ECO:0000313" key="2">
    <source>
        <dbReference type="EMBL" id="OWM67975.1"/>
    </source>
</evidence>
<accession>A0A218W5D5</accession>